<dbReference type="Gene3D" id="3.20.10.10">
    <property type="entry name" value="D-amino Acid Aminotransferase, subunit A, domain 2"/>
    <property type="match status" value="1"/>
</dbReference>
<protein>
    <recommendedName>
        <fullName evidence="7">Probable branched-chain-amino-acid aminotransferase</fullName>
        <ecNumber evidence="6">2.6.1.42</ecNumber>
    </recommendedName>
</protein>
<comment type="pathway">
    <text evidence="2">Amino-acid biosynthesis; L-isoleucine biosynthesis; L-isoleucine from 2-oxobutanoate: step 4/4.</text>
</comment>
<evidence type="ECO:0000256" key="8">
    <source>
        <dbReference type="ARBA" id="ARBA00023304"/>
    </source>
</evidence>
<sequence length="310" mass="33565">MKGSQDFAADPRNAAVKIYLSGALVPRDEARVSVFDAGFVLGDGVWEGLRLHKGALCFLDRHLDRLYAGASAIDLDIGMTRAELTAALWTTIHANGMEDGVHIRLMVTRGLKKAPNQDPRHTIGPATFVIVAEWKQPSPEIVTKGLSLATSSIRCSPADMFDMRLNSHSRLNLITALLQAIRVGADEALMLDPHGFVSSCNATNFFFVRDGEVCTSSGDYCFNGVTRGNVIALCRRNGIPLRQGNFTLSDVYAADEAFVTGTFGGLTPVRSIDGRTLRFALPGPTTASLRAFYDELKDREVPASMPFGVA</sequence>
<comment type="pathway">
    <text evidence="4">Amino-acid biosynthesis; L-leucine biosynthesis; L-leucine from 3-methyl-2-oxobutanoate: step 4/4.</text>
</comment>
<dbReference type="InterPro" id="IPR036038">
    <property type="entry name" value="Aminotransferase-like"/>
</dbReference>
<keyword evidence="13" id="KW-1185">Reference proteome</keyword>
<keyword evidence="12" id="KW-0032">Aminotransferase</keyword>
<dbReference type="Pfam" id="PF01063">
    <property type="entry name" value="Aminotran_4"/>
    <property type="match status" value="1"/>
</dbReference>
<evidence type="ECO:0000256" key="6">
    <source>
        <dbReference type="ARBA" id="ARBA00013053"/>
    </source>
</evidence>
<comment type="catalytic activity">
    <reaction evidence="10">
        <text>L-isoleucine + 2-oxoglutarate = (S)-3-methyl-2-oxopentanoate + L-glutamate</text>
        <dbReference type="Rhea" id="RHEA:24801"/>
        <dbReference type="ChEBI" id="CHEBI:16810"/>
        <dbReference type="ChEBI" id="CHEBI:29985"/>
        <dbReference type="ChEBI" id="CHEBI:35146"/>
        <dbReference type="ChEBI" id="CHEBI:58045"/>
        <dbReference type="EC" id="2.6.1.42"/>
    </reaction>
</comment>
<proteinExistence type="inferred from homology"/>
<dbReference type="InterPro" id="IPR001544">
    <property type="entry name" value="Aminotrans_IV"/>
</dbReference>
<dbReference type="InterPro" id="IPR050571">
    <property type="entry name" value="Class-IV_PLP-Dep_Aminotrnsfr"/>
</dbReference>
<evidence type="ECO:0000256" key="1">
    <source>
        <dbReference type="ARBA" id="ARBA00003109"/>
    </source>
</evidence>
<keyword evidence="8" id="KW-0028">Amino-acid biosynthesis</keyword>
<accession>A0ABS5EQA6</accession>
<evidence type="ECO:0000256" key="9">
    <source>
        <dbReference type="ARBA" id="ARBA00048212"/>
    </source>
</evidence>
<evidence type="ECO:0000313" key="13">
    <source>
        <dbReference type="Proteomes" id="UP000698752"/>
    </source>
</evidence>
<organism evidence="12 13">
    <name type="scientific">Neoroseomonas terrae</name>
    <dbReference type="NCBI Taxonomy" id="424799"/>
    <lineage>
        <taxon>Bacteria</taxon>
        <taxon>Pseudomonadati</taxon>
        <taxon>Pseudomonadota</taxon>
        <taxon>Alphaproteobacteria</taxon>
        <taxon>Acetobacterales</taxon>
        <taxon>Acetobacteraceae</taxon>
        <taxon>Neoroseomonas</taxon>
    </lineage>
</organism>
<dbReference type="GO" id="GO:0008483">
    <property type="term" value="F:transaminase activity"/>
    <property type="evidence" value="ECO:0007669"/>
    <property type="project" value="UniProtKB-KW"/>
</dbReference>
<dbReference type="Proteomes" id="UP000698752">
    <property type="component" value="Unassembled WGS sequence"/>
</dbReference>
<evidence type="ECO:0000256" key="10">
    <source>
        <dbReference type="ARBA" id="ARBA00048798"/>
    </source>
</evidence>
<comment type="pathway">
    <text evidence="3">Amino-acid biosynthesis; L-valine biosynthesis; L-valine from pyruvate: step 4/4.</text>
</comment>
<dbReference type="InterPro" id="IPR043132">
    <property type="entry name" value="BCAT-like_C"/>
</dbReference>
<gene>
    <name evidence="12" type="ORF">GXW78_26320</name>
</gene>
<evidence type="ECO:0000256" key="11">
    <source>
        <dbReference type="ARBA" id="ARBA00049229"/>
    </source>
</evidence>
<name>A0ABS5EQA6_9PROT</name>
<dbReference type="PANTHER" id="PTHR42743">
    <property type="entry name" value="AMINO-ACID AMINOTRANSFERASE"/>
    <property type="match status" value="1"/>
</dbReference>
<dbReference type="EC" id="2.6.1.42" evidence="6"/>
<evidence type="ECO:0000256" key="4">
    <source>
        <dbReference type="ARBA" id="ARBA00005072"/>
    </source>
</evidence>
<evidence type="ECO:0000256" key="5">
    <source>
        <dbReference type="ARBA" id="ARBA00009320"/>
    </source>
</evidence>
<keyword evidence="12" id="KW-0808">Transferase</keyword>
<evidence type="ECO:0000256" key="3">
    <source>
        <dbReference type="ARBA" id="ARBA00004931"/>
    </source>
</evidence>
<reference evidence="13" key="1">
    <citation type="journal article" date="2021" name="Syst. Appl. Microbiol.">
        <title>Roseomonas hellenica sp. nov., isolated from roots of wild-growing Alkanna tinctoria.</title>
        <authorList>
            <person name="Rat A."/>
            <person name="Naranjo H.D."/>
            <person name="Lebbe L."/>
            <person name="Cnockaert M."/>
            <person name="Krigas N."/>
            <person name="Grigoriadou K."/>
            <person name="Maloupa E."/>
            <person name="Willems A."/>
        </authorList>
    </citation>
    <scope>NUCLEOTIDE SEQUENCE [LARGE SCALE GENOMIC DNA]</scope>
    <source>
        <strain evidence="13">LMG 31159</strain>
    </source>
</reference>
<dbReference type="RefSeq" id="WP_211871904.1">
    <property type="nucleotide sequence ID" value="NZ_JAAEDI010000042.1"/>
</dbReference>
<evidence type="ECO:0000256" key="2">
    <source>
        <dbReference type="ARBA" id="ARBA00004824"/>
    </source>
</evidence>
<keyword evidence="8" id="KW-0100">Branched-chain amino acid biosynthesis</keyword>
<comment type="caution">
    <text evidence="12">The sequence shown here is derived from an EMBL/GenBank/DDBJ whole genome shotgun (WGS) entry which is preliminary data.</text>
</comment>
<dbReference type="PANTHER" id="PTHR42743:SF11">
    <property type="entry name" value="AMINODEOXYCHORISMATE LYASE"/>
    <property type="match status" value="1"/>
</dbReference>
<comment type="function">
    <text evidence="1">Acts on leucine, isoleucine and valine.</text>
</comment>
<dbReference type="EMBL" id="JAAEDI010000042">
    <property type="protein sequence ID" value="MBR0653198.1"/>
    <property type="molecule type" value="Genomic_DNA"/>
</dbReference>
<evidence type="ECO:0000313" key="12">
    <source>
        <dbReference type="EMBL" id="MBR0653198.1"/>
    </source>
</evidence>
<comment type="catalytic activity">
    <reaction evidence="11">
        <text>L-leucine + 2-oxoglutarate = 4-methyl-2-oxopentanoate + L-glutamate</text>
        <dbReference type="Rhea" id="RHEA:18321"/>
        <dbReference type="ChEBI" id="CHEBI:16810"/>
        <dbReference type="ChEBI" id="CHEBI:17865"/>
        <dbReference type="ChEBI" id="CHEBI:29985"/>
        <dbReference type="ChEBI" id="CHEBI:57427"/>
        <dbReference type="EC" id="2.6.1.42"/>
    </reaction>
</comment>
<comment type="catalytic activity">
    <reaction evidence="9">
        <text>L-valine + 2-oxoglutarate = 3-methyl-2-oxobutanoate + L-glutamate</text>
        <dbReference type="Rhea" id="RHEA:24813"/>
        <dbReference type="ChEBI" id="CHEBI:11851"/>
        <dbReference type="ChEBI" id="CHEBI:16810"/>
        <dbReference type="ChEBI" id="CHEBI:29985"/>
        <dbReference type="ChEBI" id="CHEBI:57762"/>
        <dbReference type="EC" id="2.6.1.42"/>
    </reaction>
</comment>
<dbReference type="SUPFAM" id="SSF56752">
    <property type="entry name" value="D-aminoacid aminotransferase-like PLP-dependent enzymes"/>
    <property type="match status" value="1"/>
</dbReference>
<comment type="similarity">
    <text evidence="5">Belongs to the class-IV pyridoxal-phosphate-dependent aminotransferase family.</text>
</comment>
<dbReference type="Gene3D" id="3.30.470.10">
    <property type="match status" value="1"/>
</dbReference>
<evidence type="ECO:0000256" key="7">
    <source>
        <dbReference type="ARBA" id="ARBA00014472"/>
    </source>
</evidence>
<dbReference type="InterPro" id="IPR043131">
    <property type="entry name" value="BCAT-like_N"/>
</dbReference>